<dbReference type="GO" id="GO:0004540">
    <property type="term" value="F:RNA nuclease activity"/>
    <property type="evidence" value="ECO:0007669"/>
    <property type="project" value="InterPro"/>
</dbReference>
<dbReference type="GO" id="GO:0000287">
    <property type="term" value="F:magnesium ion binding"/>
    <property type="evidence" value="ECO:0007669"/>
    <property type="project" value="UniProtKB-UniRule"/>
</dbReference>
<dbReference type="EC" id="3.1.-.-" evidence="8"/>
<dbReference type="Gene3D" id="3.40.50.1010">
    <property type="entry name" value="5'-nuclease"/>
    <property type="match status" value="1"/>
</dbReference>
<dbReference type="PANTHER" id="PTHR33653">
    <property type="entry name" value="RIBONUCLEASE VAPC2"/>
    <property type="match status" value="1"/>
</dbReference>
<dbReference type="InterPro" id="IPR022907">
    <property type="entry name" value="VapC_family"/>
</dbReference>
<sequence>MPFLLDTNVISAARRPEKQSEAFQHFMREFDVEDAALSSVTIMEIKFGIQREQKKDPIFASDLEKWLSEIVLTSFTGRIIPFDLDIAIRAGMLPTSDRRPSADAMIAATALEHGLQVVTRNVAHFEPLGVACVDPWQYSPSASR</sequence>
<dbReference type="AlphaFoldDB" id="A0A839EJA0"/>
<evidence type="ECO:0000259" key="9">
    <source>
        <dbReference type="Pfam" id="PF01850"/>
    </source>
</evidence>
<dbReference type="GO" id="GO:0090729">
    <property type="term" value="F:toxin activity"/>
    <property type="evidence" value="ECO:0007669"/>
    <property type="project" value="UniProtKB-KW"/>
</dbReference>
<dbReference type="InterPro" id="IPR002716">
    <property type="entry name" value="PIN_dom"/>
</dbReference>
<dbReference type="InterPro" id="IPR029060">
    <property type="entry name" value="PIN-like_dom_sf"/>
</dbReference>
<dbReference type="CDD" id="cd18746">
    <property type="entry name" value="PIN_VapC4-5_FitB-like"/>
    <property type="match status" value="1"/>
</dbReference>
<dbReference type="EMBL" id="JACGXN010000006">
    <property type="protein sequence ID" value="MBA8880061.1"/>
    <property type="molecule type" value="Genomic_DNA"/>
</dbReference>
<evidence type="ECO:0000256" key="7">
    <source>
        <dbReference type="ARBA" id="ARBA00038093"/>
    </source>
</evidence>
<evidence type="ECO:0000256" key="1">
    <source>
        <dbReference type="ARBA" id="ARBA00001946"/>
    </source>
</evidence>
<dbReference type="RefSeq" id="WP_182550721.1">
    <property type="nucleotide sequence ID" value="NZ_JACGXN010000006.1"/>
</dbReference>
<dbReference type="Proteomes" id="UP000549052">
    <property type="component" value="Unassembled WGS sequence"/>
</dbReference>
<dbReference type="HAMAP" id="MF_00265">
    <property type="entry name" value="VapC_Nob1"/>
    <property type="match status" value="1"/>
</dbReference>
<feature type="binding site" evidence="8">
    <location>
        <position position="103"/>
    </location>
    <ligand>
        <name>Mg(2+)</name>
        <dbReference type="ChEBI" id="CHEBI:18420"/>
    </ligand>
</feature>
<keyword evidence="5 8" id="KW-0378">Hydrolase</keyword>
<dbReference type="PANTHER" id="PTHR33653:SF1">
    <property type="entry name" value="RIBONUCLEASE VAPC2"/>
    <property type="match status" value="1"/>
</dbReference>
<keyword evidence="2 8" id="KW-1277">Toxin-antitoxin system</keyword>
<protein>
    <recommendedName>
        <fullName evidence="8">Ribonuclease VapC</fullName>
        <shortName evidence="8">RNase VapC</shortName>
        <ecNumber evidence="8">3.1.-.-</ecNumber>
    </recommendedName>
    <alternativeName>
        <fullName evidence="8">Toxin VapC</fullName>
    </alternativeName>
</protein>
<name>A0A839EJA0_9HYPH</name>
<proteinExistence type="inferred from homology"/>
<evidence type="ECO:0000256" key="5">
    <source>
        <dbReference type="ARBA" id="ARBA00022801"/>
    </source>
</evidence>
<feature type="domain" description="PIN" evidence="9">
    <location>
        <begin position="4"/>
        <end position="121"/>
    </location>
</feature>
<feature type="binding site" evidence="8">
    <location>
        <position position="6"/>
    </location>
    <ligand>
        <name>Mg(2+)</name>
        <dbReference type="ChEBI" id="CHEBI:18420"/>
    </ligand>
</feature>
<evidence type="ECO:0000313" key="10">
    <source>
        <dbReference type="EMBL" id="MBA8880061.1"/>
    </source>
</evidence>
<dbReference type="Pfam" id="PF01850">
    <property type="entry name" value="PIN"/>
    <property type="match status" value="1"/>
</dbReference>
<evidence type="ECO:0000313" key="11">
    <source>
        <dbReference type="Proteomes" id="UP000549052"/>
    </source>
</evidence>
<keyword evidence="8" id="KW-0800">Toxin</keyword>
<comment type="cofactor">
    <cofactor evidence="1 8">
        <name>Mg(2+)</name>
        <dbReference type="ChEBI" id="CHEBI:18420"/>
    </cofactor>
</comment>
<evidence type="ECO:0000256" key="8">
    <source>
        <dbReference type="HAMAP-Rule" id="MF_00265"/>
    </source>
</evidence>
<keyword evidence="6 8" id="KW-0460">Magnesium</keyword>
<keyword evidence="11" id="KW-1185">Reference proteome</keyword>
<dbReference type="InterPro" id="IPR050556">
    <property type="entry name" value="Type_II_TA_system_RNase"/>
</dbReference>
<comment type="similarity">
    <text evidence="7 8">Belongs to the PINc/VapC protein family.</text>
</comment>
<comment type="caution">
    <text evidence="10">The sequence shown here is derived from an EMBL/GenBank/DDBJ whole genome shotgun (WGS) entry which is preliminary data.</text>
</comment>
<comment type="function">
    <text evidence="8">Toxic component of a toxin-antitoxin (TA) system. An RNase.</text>
</comment>
<reference evidence="10 11" key="1">
    <citation type="submission" date="2020-07" db="EMBL/GenBank/DDBJ databases">
        <title>Genomic Encyclopedia of Type Strains, Phase IV (KMG-V): Genome sequencing to study the core and pangenomes of soil and plant-associated prokaryotes.</title>
        <authorList>
            <person name="Whitman W."/>
        </authorList>
    </citation>
    <scope>NUCLEOTIDE SEQUENCE [LARGE SCALE GENOMIC DNA]</scope>
    <source>
        <strain evidence="10 11">AN3</strain>
    </source>
</reference>
<accession>A0A839EJA0</accession>
<evidence type="ECO:0000256" key="4">
    <source>
        <dbReference type="ARBA" id="ARBA00022723"/>
    </source>
</evidence>
<organism evidence="10 11">
    <name type="scientific">Phyllobacterium myrsinacearum</name>
    <dbReference type="NCBI Taxonomy" id="28101"/>
    <lineage>
        <taxon>Bacteria</taxon>
        <taxon>Pseudomonadati</taxon>
        <taxon>Pseudomonadota</taxon>
        <taxon>Alphaproteobacteria</taxon>
        <taxon>Hyphomicrobiales</taxon>
        <taxon>Phyllobacteriaceae</taxon>
        <taxon>Phyllobacterium</taxon>
    </lineage>
</organism>
<dbReference type="SUPFAM" id="SSF88723">
    <property type="entry name" value="PIN domain-like"/>
    <property type="match status" value="1"/>
</dbReference>
<keyword evidence="4 8" id="KW-0479">Metal-binding</keyword>
<evidence type="ECO:0000256" key="3">
    <source>
        <dbReference type="ARBA" id="ARBA00022722"/>
    </source>
</evidence>
<evidence type="ECO:0000256" key="6">
    <source>
        <dbReference type="ARBA" id="ARBA00022842"/>
    </source>
</evidence>
<gene>
    <name evidence="8" type="primary">vapC</name>
    <name evidence="10" type="ORF">FHW16_003780</name>
</gene>
<keyword evidence="3 8" id="KW-0540">Nuclease</keyword>
<evidence type="ECO:0000256" key="2">
    <source>
        <dbReference type="ARBA" id="ARBA00022649"/>
    </source>
</evidence>
<dbReference type="GO" id="GO:0016787">
    <property type="term" value="F:hydrolase activity"/>
    <property type="evidence" value="ECO:0007669"/>
    <property type="project" value="UniProtKB-KW"/>
</dbReference>